<name>A0A3P7P1V0_DIBLA</name>
<reference evidence="3 4" key="1">
    <citation type="submission" date="2018-11" db="EMBL/GenBank/DDBJ databases">
        <authorList>
            <consortium name="Pathogen Informatics"/>
        </authorList>
    </citation>
    <scope>NUCLEOTIDE SEQUENCE [LARGE SCALE GENOMIC DNA]</scope>
</reference>
<organism evidence="3 4">
    <name type="scientific">Dibothriocephalus latus</name>
    <name type="common">Fish tapeworm</name>
    <name type="synonym">Diphyllobothrium latum</name>
    <dbReference type="NCBI Taxonomy" id="60516"/>
    <lineage>
        <taxon>Eukaryota</taxon>
        <taxon>Metazoa</taxon>
        <taxon>Spiralia</taxon>
        <taxon>Lophotrochozoa</taxon>
        <taxon>Platyhelminthes</taxon>
        <taxon>Cestoda</taxon>
        <taxon>Eucestoda</taxon>
        <taxon>Diphyllobothriidea</taxon>
        <taxon>Diphyllobothriidae</taxon>
        <taxon>Dibothriocephalus</taxon>
    </lineage>
</organism>
<feature type="domain" description="Cilia- and flagella-associated protein 61 N-terminal" evidence="2">
    <location>
        <begin position="33"/>
        <end position="130"/>
    </location>
</feature>
<dbReference type="InterPro" id="IPR038884">
    <property type="entry name" value="CFAP61"/>
</dbReference>
<proteinExistence type="predicted"/>
<evidence type="ECO:0000313" key="4">
    <source>
        <dbReference type="Proteomes" id="UP000281553"/>
    </source>
</evidence>
<feature type="compositionally biased region" description="Basic residues" evidence="1">
    <location>
        <begin position="197"/>
        <end position="208"/>
    </location>
</feature>
<dbReference type="PANTHER" id="PTHR21178:SF8">
    <property type="entry name" value="CILIA- AND FLAGELLA-ASSOCIATED PROTEIN 61"/>
    <property type="match status" value="1"/>
</dbReference>
<dbReference type="InterPro" id="IPR032151">
    <property type="entry name" value="CFAP61_N"/>
</dbReference>
<feature type="compositionally biased region" description="Polar residues" evidence="1">
    <location>
        <begin position="170"/>
        <end position="181"/>
    </location>
</feature>
<dbReference type="AlphaFoldDB" id="A0A3P7P1V0"/>
<feature type="compositionally biased region" description="Basic and acidic residues" evidence="1">
    <location>
        <begin position="142"/>
        <end position="154"/>
    </location>
</feature>
<keyword evidence="4" id="KW-1185">Reference proteome</keyword>
<dbReference type="OrthoDB" id="382863at2759"/>
<dbReference type="Pfam" id="PF16092">
    <property type="entry name" value="CFAP61_N"/>
    <property type="match status" value="1"/>
</dbReference>
<feature type="region of interest" description="Disordered" evidence="1">
    <location>
        <begin position="133"/>
        <end position="208"/>
    </location>
</feature>
<dbReference type="Proteomes" id="UP000281553">
    <property type="component" value="Unassembled WGS sequence"/>
</dbReference>
<evidence type="ECO:0000313" key="3">
    <source>
        <dbReference type="EMBL" id="VDN14272.1"/>
    </source>
</evidence>
<evidence type="ECO:0000256" key="1">
    <source>
        <dbReference type="SAM" id="MobiDB-lite"/>
    </source>
</evidence>
<accession>A0A3P7P1V0</accession>
<sequence>MIFSKYKDETLGPIQFTEPGSNTCDNPAQFHWDVAHFKREAFFPILHARPALVKDNDEVLPIFESKTKVLSSTYGEFYPAELVEAQNDKLKTIVVEANGYAVGYMSATTEFDIDFVNKQYDLSPFNRLRKNKELTSEAPVEGSDRKKSEPKPDETLNTDIKALPTDDVQTESITDNKQTENVVLDEPEAAPPERNKTSPRSRTHKKKALLHSLSDASEDLRSSMMTSSQSLEHHIRIMHTTDGNWVRRYISRALLDENSGEEEGSDAVNAVPNAFIIQLFGIKDEVDTRSIDFMPLIFDSLPNLDYAVISVPRLVPEFQLLQHFTRARPKRQSTVTQELYVFHRACLVR</sequence>
<dbReference type="PANTHER" id="PTHR21178">
    <property type="entry name" value="CILIA- AND FLAGELLA-ASSOCIATED PROTEIN 61"/>
    <property type="match status" value="1"/>
</dbReference>
<dbReference type="EMBL" id="UYRU01058771">
    <property type="protein sequence ID" value="VDN14272.1"/>
    <property type="molecule type" value="Genomic_DNA"/>
</dbReference>
<protein>
    <recommendedName>
        <fullName evidence="2">Cilia- and flagella-associated protein 61 N-terminal domain-containing protein</fullName>
    </recommendedName>
</protein>
<evidence type="ECO:0000259" key="2">
    <source>
        <dbReference type="Pfam" id="PF16092"/>
    </source>
</evidence>
<gene>
    <name evidence="3" type="ORF">DILT_LOCUS10103</name>
</gene>